<protein>
    <recommendedName>
        <fullName evidence="3">non-reducing end alpha-L-arabinofuranosidase</fullName>
        <ecNumber evidence="3">3.2.1.55</ecNumber>
    </recommendedName>
</protein>
<comment type="catalytic activity">
    <reaction evidence="1">
        <text>Hydrolysis of terminal non-reducing alpha-L-arabinofuranoside residues in alpha-L-arabinosides.</text>
        <dbReference type="EC" id="3.2.1.55"/>
    </reaction>
</comment>
<dbReference type="Pfam" id="PF22848">
    <property type="entry name" value="ASD1_dom"/>
    <property type="match status" value="1"/>
</dbReference>
<dbReference type="GO" id="GO:0046373">
    <property type="term" value="P:L-arabinose metabolic process"/>
    <property type="evidence" value="ECO:0007669"/>
    <property type="project" value="InterPro"/>
</dbReference>
<dbReference type="SUPFAM" id="SSF51445">
    <property type="entry name" value="(Trans)glycosidases"/>
    <property type="match status" value="1"/>
</dbReference>
<reference evidence="7" key="1">
    <citation type="journal article" date="2021" name="PeerJ">
        <title>Extensive microbial diversity within the chicken gut microbiome revealed by metagenomics and culture.</title>
        <authorList>
            <person name="Gilroy R."/>
            <person name="Ravi A."/>
            <person name="Getino M."/>
            <person name="Pursley I."/>
            <person name="Horton D.L."/>
            <person name="Alikhan N.F."/>
            <person name="Baker D."/>
            <person name="Gharbi K."/>
            <person name="Hall N."/>
            <person name="Watson M."/>
            <person name="Adriaenssens E.M."/>
            <person name="Foster-Nyarko E."/>
            <person name="Jarju S."/>
            <person name="Secka A."/>
            <person name="Antonio M."/>
            <person name="Oren A."/>
            <person name="Chaudhuri R.R."/>
            <person name="La Ragione R."/>
            <person name="Hildebrand F."/>
            <person name="Pallen M.J."/>
        </authorList>
    </citation>
    <scope>NUCLEOTIDE SEQUENCE</scope>
    <source>
        <strain evidence="7">ChiHjej8B7-25341</strain>
    </source>
</reference>
<dbReference type="GO" id="GO:0046556">
    <property type="term" value="F:alpha-L-arabinofuranosidase activity"/>
    <property type="evidence" value="ECO:0007669"/>
    <property type="project" value="UniProtKB-EC"/>
</dbReference>
<dbReference type="Proteomes" id="UP000823851">
    <property type="component" value="Unassembled WGS sequence"/>
</dbReference>
<dbReference type="PANTHER" id="PTHR31776:SF26">
    <property type="entry name" value="SECRETED ARABINOSIDASE"/>
    <property type="match status" value="1"/>
</dbReference>
<evidence type="ECO:0000313" key="8">
    <source>
        <dbReference type="Proteomes" id="UP000823851"/>
    </source>
</evidence>
<dbReference type="EMBL" id="DWUW01000325">
    <property type="protein sequence ID" value="HJD32527.1"/>
    <property type="molecule type" value="Genomic_DNA"/>
</dbReference>
<dbReference type="InterPro" id="IPR017853">
    <property type="entry name" value="GH"/>
</dbReference>
<reference evidence="7" key="2">
    <citation type="submission" date="2021-04" db="EMBL/GenBank/DDBJ databases">
        <authorList>
            <person name="Gilroy R."/>
        </authorList>
    </citation>
    <scope>NUCLEOTIDE SEQUENCE</scope>
    <source>
        <strain evidence="7">ChiHjej8B7-25341</strain>
    </source>
</reference>
<dbReference type="InterPro" id="IPR051563">
    <property type="entry name" value="Glycosyl_Hydrolase_51"/>
</dbReference>
<gene>
    <name evidence="7" type="ORF">H9912_11405</name>
</gene>
<keyword evidence="4" id="KW-0732">Signal</keyword>
<proteinExistence type="inferred from homology"/>
<dbReference type="EC" id="3.2.1.55" evidence="3"/>
<evidence type="ECO:0000256" key="1">
    <source>
        <dbReference type="ARBA" id="ARBA00001462"/>
    </source>
</evidence>
<dbReference type="SUPFAM" id="SSF51011">
    <property type="entry name" value="Glycosyl hydrolase domain"/>
    <property type="match status" value="1"/>
</dbReference>
<dbReference type="Pfam" id="PF06964">
    <property type="entry name" value="Alpha-L-AF_C"/>
    <property type="match status" value="1"/>
</dbReference>
<dbReference type="Gene3D" id="2.60.40.1180">
    <property type="entry name" value="Golgi alpha-mannosidase II"/>
    <property type="match status" value="1"/>
</dbReference>
<evidence type="ECO:0000256" key="2">
    <source>
        <dbReference type="ARBA" id="ARBA00007186"/>
    </source>
</evidence>
<evidence type="ECO:0000259" key="6">
    <source>
        <dbReference type="SMART" id="SM00813"/>
    </source>
</evidence>
<evidence type="ECO:0000313" key="7">
    <source>
        <dbReference type="EMBL" id="HJD32527.1"/>
    </source>
</evidence>
<dbReference type="InterPro" id="IPR013780">
    <property type="entry name" value="Glyco_hydro_b"/>
</dbReference>
<comment type="caution">
    <text evidence="7">The sequence shown here is derived from an EMBL/GenBank/DDBJ whole genome shotgun (WGS) entry which is preliminary data.</text>
</comment>
<accession>A0A9D2R277</accession>
<dbReference type="InterPro" id="IPR010720">
    <property type="entry name" value="Alpha-L-AF_C"/>
</dbReference>
<name>A0A9D2R277_9FIRM</name>
<keyword evidence="5" id="KW-0378">Hydrolase</keyword>
<organism evidence="7 8">
    <name type="scientific">Candidatus Eisenbergiella stercorigallinarum</name>
    <dbReference type="NCBI Taxonomy" id="2838557"/>
    <lineage>
        <taxon>Bacteria</taxon>
        <taxon>Bacillati</taxon>
        <taxon>Bacillota</taxon>
        <taxon>Clostridia</taxon>
        <taxon>Lachnospirales</taxon>
        <taxon>Lachnospiraceae</taxon>
        <taxon>Eisenbergiella</taxon>
    </lineage>
</organism>
<evidence type="ECO:0000256" key="4">
    <source>
        <dbReference type="ARBA" id="ARBA00022729"/>
    </source>
</evidence>
<dbReference type="Gene3D" id="3.20.20.80">
    <property type="entry name" value="Glycosidases"/>
    <property type="match status" value="1"/>
</dbReference>
<feature type="domain" description="Alpha-L-arabinofuranosidase C-terminal" evidence="6">
    <location>
        <begin position="449"/>
        <end position="792"/>
    </location>
</feature>
<comment type="similarity">
    <text evidence="2">Belongs to the glycosyl hydrolase 51 family.</text>
</comment>
<evidence type="ECO:0000256" key="3">
    <source>
        <dbReference type="ARBA" id="ARBA00012670"/>
    </source>
</evidence>
<evidence type="ECO:0000256" key="5">
    <source>
        <dbReference type="ARBA" id="ARBA00022801"/>
    </source>
</evidence>
<dbReference type="SMART" id="SM00813">
    <property type="entry name" value="Alpha-L-AF_C"/>
    <property type="match status" value="1"/>
</dbReference>
<dbReference type="PANTHER" id="PTHR31776">
    <property type="entry name" value="ALPHA-L-ARABINOFURANOSIDASE 1"/>
    <property type="match status" value="1"/>
</dbReference>
<dbReference type="AlphaFoldDB" id="A0A9D2R277"/>
<sequence length="802" mass="90397">MNEQNMTAKGSGPCVLSIDTVHPREPLGDLFGIFFEDLNHAADGGLYAELVQNRSFEFAPVDNPQYHPLYAWEKEEDGAGACLEIKTERPFHPNSPHYLSLRAEGSGRAGIRNLGFGDGIFLKEGENYWFACYAAVPTGEGCPLFLRVEEDGGADCGAAAELTVSGKEWKKYELLLTARRTVTAGRLALTIPGGKGLLLDHISLFPEKTFRGRKNGLRADIAQLLADMKPKFMRFPGGCLVHDGSLDPEDRDSMYRWKNTLGEPENRPARRSNWGYNQTLGLGYYEYFQFCEDIGAKPLPVLPGGYDPHHQRITPLDEMGPWIRDALDLIEFANGGTDTEWGAYRAKLGHPAPFGLEYLAIGNEEVGDAFFERYALIHLAVREKYPEIKLINTASPFAAGTEYERGWKSALENGSDLIDEHYYMAPEWFLANHHRYDDFPKNGPKVFLGEYASWGNTWYNALVEASYMTGLERNAASVGLACYAPMLANASYVNWRPDMIWFDNRRAYGTANYYVQKLFMNHQGSRRLEISAENCGVVRSTAPKYRGRIRLEGYETKSRFEDVSVRNLDTGETRFFGSFLTEAGEHAWLEGAEEGAGHESWENYEISLKACELEGWKGFQILFGWRDEDNYLAATFGGWQNLDLFLHRQIGGKGCDLTEGWFQAEPGRVYDLKLRVQDRRISVTIDGNEYLSVTERPAEVERLYHSAALDEEDGSLILKVVNLQEKEETAQIRLDGLEKMEGRSFPVTARVFTMTGRPEQENSFEEPEVVSPVQSSLTLEGESFSYRFPALSLTVIRIPARG</sequence>
<dbReference type="InterPro" id="IPR055235">
    <property type="entry name" value="ASD1_cat"/>
</dbReference>